<evidence type="ECO:0000256" key="2">
    <source>
        <dbReference type="SAM" id="SignalP"/>
    </source>
</evidence>
<protein>
    <recommendedName>
        <fullName evidence="5">DUF4398 domain-containing protein</fullName>
    </recommendedName>
</protein>
<evidence type="ECO:0000256" key="1">
    <source>
        <dbReference type="SAM" id="MobiDB-lite"/>
    </source>
</evidence>
<keyword evidence="4" id="KW-1185">Reference proteome</keyword>
<dbReference type="RefSeq" id="WP_217794328.1">
    <property type="nucleotide sequence ID" value="NZ_JAHSPG010000016.1"/>
</dbReference>
<feature type="signal peptide" evidence="2">
    <location>
        <begin position="1"/>
        <end position="22"/>
    </location>
</feature>
<evidence type="ECO:0008006" key="5">
    <source>
        <dbReference type="Google" id="ProtNLM"/>
    </source>
</evidence>
<evidence type="ECO:0000313" key="4">
    <source>
        <dbReference type="Proteomes" id="UP000812270"/>
    </source>
</evidence>
<dbReference type="Proteomes" id="UP000812270">
    <property type="component" value="Unassembled WGS sequence"/>
</dbReference>
<organism evidence="3 4">
    <name type="scientific">Pinibacter aurantiacus</name>
    <dbReference type="NCBI Taxonomy" id="2851599"/>
    <lineage>
        <taxon>Bacteria</taxon>
        <taxon>Pseudomonadati</taxon>
        <taxon>Bacteroidota</taxon>
        <taxon>Chitinophagia</taxon>
        <taxon>Chitinophagales</taxon>
        <taxon>Chitinophagaceae</taxon>
        <taxon>Pinibacter</taxon>
    </lineage>
</organism>
<feature type="region of interest" description="Disordered" evidence="1">
    <location>
        <begin position="172"/>
        <end position="194"/>
    </location>
</feature>
<name>A0A9E2W9R0_9BACT</name>
<feature type="chain" id="PRO_5038890081" description="DUF4398 domain-containing protein" evidence="2">
    <location>
        <begin position="23"/>
        <end position="212"/>
    </location>
</feature>
<keyword evidence="2" id="KW-0732">Signal</keyword>
<sequence length="212" mass="23735">MKKQFFAILLCVAIATASRAQTTESTIKIDKTERSAISNEYNMSSDALKDALKESFKSKDIKLEKSKGLLLAKAVSIQEMGNNMYDVYFSVDPASRSEKDRSVLKMALSSGYDNFISPANADVYLAAKNYLASLSSSIYAEKKQVDISAQTESFTKAQRKYNDLVKESERLEKQRKNVEGDIAENKRTQDLQLKEMERQKAALDLLKSGGSR</sequence>
<proteinExistence type="predicted"/>
<comment type="caution">
    <text evidence="3">The sequence shown here is derived from an EMBL/GenBank/DDBJ whole genome shotgun (WGS) entry which is preliminary data.</text>
</comment>
<dbReference type="AlphaFoldDB" id="A0A9E2W9R0"/>
<gene>
    <name evidence="3" type="ORF">KTO63_23120</name>
</gene>
<accession>A0A9E2W9R0</accession>
<reference evidence="3" key="1">
    <citation type="submission" date="2021-06" db="EMBL/GenBank/DDBJ databases">
        <authorList>
            <person name="Huq M.A."/>
        </authorList>
    </citation>
    <scope>NUCLEOTIDE SEQUENCE</scope>
    <source>
        <strain evidence="3">MAH-26</strain>
    </source>
</reference>
<evidence type="ECO:0000313" key="3">
    <source>
        <dbReference type="EMBL" id="MBV4360077.1"/>
    </source>
</evidence>
<dbReference type="EMBL" id="JAHSPG010000016">
    <property type="protein sequence ID" value="MBV4360077.1"/>
    <property type="molecule type" value="Genomic_DNA"/>
</dbReference>